<protein>
    <submittedName>
        <fullName evidence="2">Uncharacterized protein</fullName>
    </submittedName>
</protein>
<evidence type="ECO:0000256" key="1">
    <source>
        <dbReference type="SAM" id="Phobius"/>
    </source>
</evidence>
<evidence type="ECO:0000313" key="2">
    <source>
        <dbReference type="EMBL" id="GMH12200.1"/>
    </source>
</evidence>
<keyword evidence="1" id="KW-0812">Transmembrane</keyword>
<dbReference type="PANTHER" id="PTHR15852:SF52">
    <property type="entry name" value="THYLAKOID LUMENAL P17.1 PROTEIN"/>
    <property type="match status" value="1"/>
</dbReference>
<keyword evidence="1" id="KW-1133">Transmembrane helix</keyword>
<reference evidence="2" key="1">
    <citation type="submission" date="2023-05" db="EMBL/GenBank/DDBJ databases">
        <title>Nepenthes gracilis genome sequencing.</title>
        <authorList>
            <person name="Fukushima K."/>
        </authorList>
    </citation>
    <scope>NUCLEOTIDE SEQUENCE</scope>
    <source>
        <strain evidence="2">SING2019-196</strain>
    </source>
</reference>
<comment type="caution">
    <text evidence="2">The sequence shown here is derived from an EMBL/GenBank/DDBJ whole genome shotgun (WGS) entry which is preliminary data.</text>
</comment>
<dbReference type="Proteomes" id="UP001279734">
    <property type="component" value="Unassembled WGS sequence"/>
</dbReference>
<keyword evidence="1" id="KW-0472">Membrane</keyword>
<dbReference type="AlphaFoldDB" id="A0AAD3SII3"/>
<gene>
    <name evidence="2" type="ORF">Nepgr_014041</name>
</gene>
<proteinExistence type="predicted"/>
<dbReference type="PANTHER" id="PTHR15852">
    <property type="entry name" value="PLASTID TRANSCRIPTIONALLY ACTIVE PROTEIN"/>
    <property type="match status" value="1"/>
</dbReference>
<dbReference type="EMBL" id="BSYO01000011">
    <property type="protein sequence ID" value="GMH12200.1"/>
    <property type="molecule type" value="Genomic_DNA"/>
</dbReference>
<evidence type="ECO:0000313" key="3">
    <source>
        <dbReference type="Proteomes" id="UP001279734"/>
    </source>
</evidence>
<accession>A0AAD3SII3</accession>
<organism evidence="2 3">
    <name type="scientific">Nepenthes gracilis</name>
    <name type="common">Slender pitcher plant</name>
    <dbReference type="NCBI Taxonomy" id="150966"/>
    <lineage>
        <taxon>Eukaryota</taxon>
        <taxon>Viridiplantae</taxon>
        <taxon>Streptophyta</taxon>
        <taxon>Embryophyta</taxon>
        <taxon>Tracheophyta</taxon>
        <taxon>Spermatophyta</taxon>
        <taxon>Magnoliopsida</taxon>
        <taxon>eudicotyledons</taxon>
        <taxon>Gunneridae</taxon>
        <taxon>Pentapetalae</taxon>
        <taxon>Caryophyllales</taxon>
        <taxon>Nepenthaceae</taxon>
        <taxon>Nepenthes</taxon>
    </lineage>
</organism>
<name>A0AAD3SII3_NEPGR</name>
<sequence>MALSLYHYQNTSHHPSHLSAVSAIGLSLSSTAFLHQHAVSTRPAIPKLSHYHSRFKFLRQNLIVHPIFLFSGFDRPLDTQTLLATVSVFVAIVLSLFLGLKGDPVPCDRCAGNGGTKCVFCNDGKMKQETGLIDCKVCKGAGLILCKKCGGSGIGAYSLAPEL</sequence>
<keyword evidence="3" id="KW-1185">Reference proteome</keyword>
<feature type="transmembrane region" description="Helical" evidence="1">
    <location>
        <begin position="81"/>
        <end position="100"/>
    </location>
</feature>